<dbReference type="EMBL" id="JABCKV010000527">
    <property type="protein sequence ID" value="KAG5640747.1"/>
    <property type="molecule type" value="Genomic_DNA"/>
</dbReference>
<reference evidence="2" key="2">
    <citation type="submission" date="2021-10" db="EMBL/GenBank/DDBJ databases">
        <title>Phylogenomics reveals ancestral predisposition of the termite-cultivated fungus Termitomyces towards a domesticated lifestyle.</title>
        <authorList>
            <person name="Auxier B."/>
            <person name="Grum-Grzhimaylo A."/>
            <person name="Cardenas M.E."/>
            <person name="Lodge J.D."/>
            <person name="Laessoe T."/>
            <person name="Pedersen O."/>
            <person name="Smith M.E."/>
            <person name="Kuyper T.W."/>
            <person name="Franco-Molano E.A."/>
            <person name="Baroni T.J."/>
            <person name="Aanen D.K."/>
        </authorList>
    </citation>
    <scope>NUCLEOTIDE SEQUENCE</scope>
    <source>
        <strain evidence="2">AP01</strain>
        <tissue evidence="2">Mycelium</tissue>
    </source>
</reference>
<feature type="compositionally biased region" description="Basic and acidic residues" evidence="1">
    <location>
        <begin position="54"/>
        <end position="66"/>
    </location>
</feature>
<accession>A0A9P7G4R3</accession>
<feature type="region of interest" description="Disordered" evidence="1">
    <location>
        <begin position="1"/>
        <end position="86"/>
    </location>
</feature>
<protein>
    <submittedName>
        <fullName evidence="2">Uncharacterized protein</fullName>
    </submittedName>
</protein>
<evidence type="ECO:0000313" key="3">
    <source>
        <dbReference type="Proteomes" id="UP000775547"/>
    </source>
</evidence>
<gene>
    <name evidence="2" type="ORF">DXG03_007316</name>
</gene>
<organism evidence="2 3">
    <name type="scientific">Asterophora parasitica</name>
    <dbReference type="NCBI Taxonomy" id="117018"/>
    <lineage>
        <taxon>Eukaryota</taxon>
        <taxon>Fungi</taxon>
        <taxon>Dikarya</taxon>
        <taxon>Basidiomycota</taxon>
        <taxon>Agaricomycotina</taxon>
        <taxon>Agaricomycetes</taxon>
        <taxon>Agaricomycetidae</taxon>
        <taxon>Agaricales</taxon>
        <taxon>Tricholomatineae</taxon>
        <taxon>Lyophyllaceae</taxon>
        <taxon>Asterophora</taxon>
    </lineage>
</organism>
<proteinExistence type="predicted"/>
<feature type="compositionally biased region" description="Polar residues" evidence="1">
    <location>
        <begin position="1"/>
        <end position="10"/>
    </location>
</feature>
<keyword evidence="3" id="KW-1185">Reference proteome</keyword>
<evidence type="ECO:0000313" key="2">
    <source>
        <dbReference type="EMBL" id="KAG5640747.1"/>
    </source>
</evidence>
<sequence length="86" mass="9402">MGQMPRNLNRSAEPKVRKFGVPKEPPDGKEPRFNVTAPEKACNANKVAPAKNNSKAEECGGKRIVERSNPMEGAAQPAKEDRNKSD</sequence>
<dbReference type="Proteomes" id="UP000775547">
    <property type="component" value="Unassembled WGS sequence"/>
</dbReference>
<comment type="caution">
    <text evidence="2">The sequence shown here is derived from an EMBL/GenBank/DDBJ whole genome shotgun (WGS) entry which is preliminary data.</text>
</comment>
<dbReference type="AlphaFoldDB" id="A0A9P7G4R3"/>
<evidence type="ECO:0000256" key="1">
    <source>
        <dbReference type="SAM" id="MobiDB-lite"/>
    </source>
</evidence>
<reference evidence="2" key="1">
    <citation type="submission" date="2020-07" db="EMBL/GenBank/DDBJ databases">
        <authorList>
            <person name="Nieuwenhuis M."/>
            <person name="Van De Peppel L.J.J."/>
        </authorList>
    </citation>
    <scope>NUCLEOTIDE SEQUENCE</scope>
    <source>
        <strain evidence="2">AP01</strain>
        <tissue evidence="2">Mycelium</tissue>
    </source>
</reference>
<name>A0A9P7G4R3_9AGAR</name>